<dbReference type="EMBL" id="JRYR02000001">
    <property type="protein sequence ID" value="OHX64984.1"/>
    <property type="molecule type" value="Genomic_DNA"/>
</dbReference>
<gene>
    <name evidence="1" type="ORF">NH26_00780</name>
</gene>
<dbReference type="RefSeq" id="WP_139262774.1">
    <property type="nucleotide sequence ID" value="NZ_JRYR02000001.1"/>
</dbReference>
<dbReference type="OrthoDB" id="9817715at2"/>
<evidence type="ECO:0000313" key="1">
    <source>
        <dbReference type="EMBL" id="OHX64984.1"/>
    </source>
</evidence>
<organism evidence="1 2">
    <name type="scientific">Flammeovirga pacifica</name>
    <dbReference type="NCBI Taxonomy" id="915059"/>
    <lineage>
        <taxon>Bacteria</taxon>
        <taxon>Pseudomonadati</taxon>
        <taxon>Bacteroidota</taxon>
        <taxon>Cytophagia</taxon>
        <taxon>Cytophagales</taxon>
        <taxon>Flammeovirgaceae</taxon>
        <taxon>Flammeovirga</taxon>
    </lineage>
</organism>
<sequence length="706" mass="81514">MNKFSAIIFLIIVGLMLGCNEKHDEPNLMNPINKDPKGLKMPFDQRIFLLGEYNDRSELFAVHFDIKKLANKIQLESIQLLLDNKTFHFSNGAKICIDKSNNYLTVFVPKESKIYFIDIENPISKNTYNVQPVPLFLNDQEKNQNILFNEHVSQIDVNHEGQLILTGKSGCYKVRNAKNDVQKDNIWLKGIEELDATQYELSENDNSQAKLTSGNLVYIPKTKSIFLLNQKYNNVEKLHIDWDHQYQKVRLLSEESFELRKRNKLSPLSGATFIDNQYILASYSEENHLYLWDLKGHLKASPTLFINKGLPSEKIIKWNDIASTQIHDLSNINSELYTEVTQREIRGDWIDLRNQSSNYASIIYFKPAIEKHELINYQPTEDDVSIDDRFNNNNIDIIDFRGSIEKPQKFTNLSGGVAILKFDSEITHSNTIQIMETSWDLKREYSNIKDAQSNGWFEKAQAFILIGKHAHDETLTRELIDNGHWIPLNKAHKYYSKGIGYAVNNNNLFDLSKLNDFKGKSSRWIKIVDATDLNSPAGKNGGFDLNFVAAHTTSDCTCSNQFLSYNLHENGVRIFWDKHIENEIKGFEFWIEDVKKEATVSYRRDKDHDGMLDLLDERTKAWEGALYKGGRVVVSFDKKNISKNGFYTSSALSKNLNYIDIPFEHTSEHGYRKVYSKTICSFWFTGGSDYSSNTVKDINYNFNLSK</sequence>
<protein>
    <submittedName>
        <fullName evidence="1">Uncharacterized protein</fullName>
    </submittedName>
</protein>
<accession>A0A1S1YVC5</accession>
<dbReference type="STRING" id="915059.NH26_00780"/>
<dbReference type="AlphaFoldDB" id="A0A1S1YVC5"/>
<reference evidence="1 2" key="1">
    <citation type="journal article" date="2012" name="Int. J. Syst. Evol. Microbiol.">
        <title>Flammeovirga pacifica sp. nov., isolated from deep-sea sediment.</title>
        <authorList>
            <person name="Xu H."/>
            <person name="Fu Y."/>
            <person name="Yang N."/>
            <person name="Ding Z."/>
            <person name="Lai Q."/>
            <person name="Zeng R."/>
        </authorList>
    </citation>
    <scope>NUCLEOTIDE SEQUENCE [LARGE SCALE GENOMIC DNA]</scope>
    <source>
        <strain evidence="2">DSM 24597 / LMG 26175 / WPAGA1</strain>
    </source>
</reference>
<proteinExistence type="predicted"/>
<name>A0A1S1YVC5_FLAPC</name>
<keyword evidence="2" id="KW-1185">Reference proteome</keyword>
<dbReference type="PROSITE" id="PS51257">
    <property type="entry name" value="PROKAR_LIPOPROTEIN"/>
    <property type="match status" value="1"/>
</dbReference>
<comment type="caution">
    <text evidence="1">The sequence shown here is derived from an EMBL/GenBank/DDBJ whole genome shotgun (WGS) entry which is preliminary data.</text>
</comment>
<dbReference type="Proteomes" id="UP000179797">
    <property type="component" value="Unassembled WGS sequence"/>
</dbReference>
<evidence type="ECO:0000313" key="2">
    <source>
        <dbReference type="Proteomes" id="UP000179797"/>
    </source>
</evidence>